<keyword evidence="2" id="KW-1185">Reference proteome</keyword>
<dbReference type="EMBL" id="SRYA01000006">
    <property type="protein sequence ID" value="TGY97543.1"/>
    <property type="molecule type" value="Genomic_DNA"/>
</dbReference>
<proteinExistence type="predicted"/>
<dbReference type="Proteomes" id="UP000304953">
    <property type="component" value="Unassembled WGS sequence"/>
</dbReference>
<name>A0AC61S012_9FIRM</name>
<organism evidence="1 2">
    <name type="scientific">Petralouisia muris</name>
    <dbReference type="NCBI Taxonomy" id="3032872"/>
    <lineage>
        <taxon>Bacteria</taxon>
        <taxon>Bacillati</taxon>
        <taxon>Bacillota</taxon>
        <taxon>Clostridia</taxon>
        <taxon>Lachnospirales</taxon>
        <taxon>Lachnospiraceae</taxon>
        <taxon>Petralouisia</taxon>
    </lineage>
</organism>
<reference evidence="1" key="1">
    <citation type="submission" date="2019-04" db="EMBL/GenBank/DDBJ databases">
        <title>Microbes associate with the intestines of laboratory mice.</title>
        <authorList>
            <person name="Navarre W."/>
            <person name="Wong E."/>
            <person name="Huang K."/>
            <person name="Tropini C."/>
            <person name="Ng K."/>
            <person name="Yu B."/>
        </authorList>
    </citation>
    <scope>NUCLEOTIDE SEQUENCE</scope>
    <source>
        <strain evidence="1">NM01_1-7b</strain>
    </source>
</reference>
<gene>
    <name evidence="1" type="ORF">E5329_03985</name>
</gene>
<protein>
    <submittedName>
        <fullName evidence="1">MarR family transcriptional regulator</fullName>
    </submittedName>
</protein>
<evidence type="ECO:0000313" key="2">
    <source>
        <dbReference type="Proteomes" id="UP000304953"/>
    </source>
</evidence>
<evidence type="ECO:0000313" key="1">
    <source>
        <dbReference type="EMBL" id="TGY97543.1"/>
    </source>
</evidence>
<comment type="caution">
    <text evidence="1">The sequence shown here is derived from an EMBL/GenBank/DDBJ whole genome shotgun (WGS) entry which is preliminary data.</text>
</comment>
<accession>A0AC61S012</accession>
<sequence>MTEKNICSGRGKHCNAADMNDRLILSLRDLSHIMRFLYEGKASQKRVLIILNESEAMTQRDLTERLGIQPGSASEILSKLERAGWIRRVRNDADRRTTDISLTDAGRELAAEALAQRQKRHEDMFSCLSEEERQELLSLLEKIRADWKIRYSEKGNICRHGHCHSDCRDGGGHHHNRRHDGSHGRN</sequence>